<dbReference type="InterPro" id="IPR032466">
    <property type="entry name" value="Metal_Hydrolase"/>
</dbReference>
<dbReference type="GO" id="GO:0016829">
    <property type="term" value="F:lyase activity"/>
    <property type="evidence" value="ECO:0007669"/>
    <property type="project" value="UniProtKB-KW"/>
</dbReference>
<protein>
    <submittedName>
        <fullName evidence="3">Amidohydrolase family protein</fullName>
    </submittedName>
</protein>
<dbReference type="Pfam" id="PF04909">
    <property type="entry name" value="Amidohydro_2"/>
    <property type="match status" value="1"/>
</dbReference>
<dbReference type="InterPro" id="IPR032465">
    <property type="entry name" value="ACMSD"/>
</dbReference>
<comment type="caution">
    <text evidence="3">The sequence shown here is derived from an EMBL/GenBank/DDBJ whole genome shotgun (WGS) entry which is preliminary data.</text>
</comment>
<accession>A0ABD5SL87</accession>
<keyword evidence="4" id="KW-1185">Reference proteome</keyword>
<dbReference type="SUPFAM" id="SSF51556">
    <property type="entry name" value="Metallo-dependent hydrolases"/>
    <property type="match status" value="1"/>
</dbReference>
<dbReference type="PANTHER" id="PTHR21240">
    <property type="entry name" value="2-AMINO-3-CARBOXYLMUCONATE-6-SEMIALDEHYDE DECARBOXYLASE"/>
    <property type="match status" value="1"/>
</dbReference>
<evidence type="ECO:0000256" key="1">
    <source>
        <dbReference type="ARBA" id="ARBA00023239"/>
    </source>
</evidence>
<dbReference type="Proteomes" id="UP001596383">
    <property type="component" value="Unassembled WGS sequence"/>
</dbReference>
<keyword evidence="1" id="KW-0456">Lyase</keyword>
<dbReference type="InterPro" id="IPR006680">
    <property type="entry name" value="Amidohydro-rel"/>
</dbReference>
<reference evidence="3 4" key="1">
    <citation type="journal article" date="2019" name="Int. J. Syst. Evol. Microbiol.">
        <title>The Global Catalogue of Microorganisms (GCM) 10K type strain sequencing project: providing services to taxonomists for standard genome sequencing and annotation.</title>
        <authorList>
            <consortium name="The Broad Institute Genomics Platform"/>
            <consortium name="The Broad Institute Genome Sequencing Center for Infectious Disease"/>
            <person name="Wu L."/>
            <person name="Ma J."/>
        </authorList>
    </citation>
    <scope>NUCLEOTIDE SEQUENCE [LARGE SCALE GENOMIC DNA]</scope>
    <source>
        <strain evidence="3 4">LMG 29247</strain>
    </source>
</reference>
<dbReference type="PANTHER" id="PTHR21240:SF28">
    <property type="entry name" value="ISO-OROTATE DECARBOXYLASE (EUROFUNG)"/>
    <property type="match status" value="1"/>
</dbReference>
<evidence type="ECO:0000313" key="4">
    <source>
        <dbReference type="Proteomes" id="UP001596383"/>
    </source>
</evidence>
<feature type="domain" description="Amidohydrolase-related" evidence="2">
    <location>
        <begin position="120"/>
        <end position="362"/>
    </location>
</feature>
<proteinExistence type="predicted"/>
<sequence>MGSADQSDKDLTEELTVYDTEVHTSETWEELMEYIDDDELREREQGGYGNAPESWGPIPWDGWDRTNGGKHQYDLGAISKAEDYEETRQQFNIDKVIFSPGTGFKIFQIPDARARVGYMRAMNNFTLDRFVRDDDTYYAKVLIVPDHPEESAAEIERIGSEDGIVSVFMADLGLQYPLGHKRYEPIYEAAEKHDLPITLHGDSSVYAGWPTDGLNFNTFLELHTLVHPLTKLWHATSIIGQGIPERYDIDWCFLEAGQSWVQMLANRMDREFMERSNDAPELTKLPSEYLSDFYYGSQPLEEPQNSSLGDIIEQNNLEDSLVMATDWPHHDFDSTASVSQNDDLTREQKVKILQDNPAEIYGV</sequence>
<dbReference type="RefSeq" id="WP_273737504.1">
    <property type="nucleotide sequence ID" value="NZ_JAQIVI010000081.1"/>
</dbReference>
<dbReference type="AlphaFoldDB" id="A0ABD5SL87"/>
<evidence type="ECO:0000313" key="3">
    <source>
        <dbReference type="EMBL" id="MFC6764436.1"/>
    </source>
</evidence>
<dbReference type="EMBL" id="JBHSWV010000081">
    <property type="protein sequence ID" value="MFC6764436.1"/>
    <property type="molecule type" value="Genomic_DNA"/>
</dbReference>
<dbReference type="Gene3D" id="3.20.20.140">
    <property type="entry name" value="Metal-dependent hydrolases"/>
    <property type="match status" value="1"/>
</dbReference>
<organism evidence="3 4">
    <name type="scientific">Natrinema soli</name>
    <dbReference type="NCBI Taxonomy" id="1930624"/>
    <lineage>
        <taxon>Archaea</taxon>
        <taxon>Methanobacteriati</taxon>
        <taxon>Methanobacteriota</taxon>
        <taxon>Stenosarchaea group</taxon>
        <taxon>Halobacteria</taxon>
        <taxon>Halobacteriales</taxon>
        <taxon>Natrialbaceae</taxon>
        <taxon>Natrinema</taxon>
    </lineage>
</organism>
<evidence type="ECO:0000259" key="2">
    <source>
        <dbReference type="Pfam" id="PF04909"/>
    </source>
</evidence>
<name>A0ABD5SL87_9EURY</name>
<gene>
    <name evidence="3" type="ORF">ACFQE6_05125</name>
</gene>